<name>A0A226DD61_FOLCA</name>
<proteinExistence type="predicted"/>
<protein>
    <submittedName>
        <fullName evidence="2">Uncharacterized protein</fullName>
    </submittedName>
</protein>
<dbReference type="AlphaFoldDB" id="A0A226DD61"/>
<accession>A0A226DD61</accession>
<sequence length="232" mass="26274">MTPNHPFFGRFFFQLGMCDVIHMQLCMSPPSWRHITATTTLAHKYMYVGVENDIGLRKICRNNQHQAYRIECPLKGWTERSNLSPEGQSICHSDDQEDDQEEEDDDYDDEPKDDEASVRSSVKKPQQKWIGFKCSSSSNTQCSPLFQPNQTTNQVASTAELRAEDTGAAFMASNPINQSVDTWRRFALAAIMPDRHPPLHAPLPHPTNQQLVIPCPPPPQTKERTTVIPLSP</sequence>
<reference evidence="2 3" key="1">
    <citation type="submission" date="2015-12" db="EMBL/GenBank/DDBJ databases">
        <title>The genome of Folsomia candida.</title>
        <authorList>
            <person name="Faddeeva A."/>
            <person name="Derks M.F."/>
            <person name="Anvar Y."/>
            <person name="Smit S."/>
            <person name="Van Straalen N."/>
            <person name="Roelofs D."/>
        </authorList>
    </citation>
    <scope>NUCLEOTIDE SEQUENCE [LARGE SCALE GENOMIC DNA]</scope>
    <source>
        <strain evidence="2 3">VU population</strain>
        <tissue evidence="2">Whole body</tissue>
    </source>
</reference>
<organism evidence="2 3">
    <name type="scientific">Folsomia candida</name>
    <name type="common">Springtail</name>
    <dbReference type="NCBI Taxonomy" id="158441"/>
    <lineage>
        <taxon>Eukaryota</taxon>
        <taxon>Metazoa</taxon>
        <taxon>Ecdysozoa</taxon>
        <taxon>Arthropoda</taxon>
        <taxon>Hexapoda</taxon>
        <taxon>Collembola</taxon>
        <taxon>Entomobryomorpha</taxon>
        <taxon>Isotomoidea</taxon>
        <taxon>Isotomidae</taxon>
        <taxon>Proisotominae</taxon>
        <taxon>Folsomia</taxon>
    </lineage>
</organism>
<evidence type="ECO:0000313" key="3">
    <source>
        <dbReference type="Proteomes" id="UP000198287"/>
    </source>
</evidence>
<dbReference type="EMBL" id="LNIX01000025">
    <property type="protein sequence ID" value="OXA42647.1"/>
    <property type="molecule type" value="Genomic_DNA"/>
</dbReference>
<evidence type="ECO:0000256" key="1">
    <source>
        <dbReference type="SAM" id="MobiDB-lite"/>
    </source>
</evidence>
<evidence type="ECO:0000313" key="2">
    <source>
        <dbReference type="EMBL" id="OXA42647.1"/>
    </source>
</evidence>
<feature type="region of interest" description="Disordered" evidence="1">
    <location>
        <begin position="198"/>
        <end position="232"/>
    </location>
</feature>
<comment type="caution">
    <text evidence="2">The sequence shown here is derived from an EMBL/GenBank/DDBJ whole genome shotgun (WGS) entry which is preliminary data.</text>
</comment>
<feature type="region of interest" description="Disordered" evidence="1">
    <location>
        <begin position="83"/>
        <end position="124"/>
    </location>
</feature>
<gene>
    <name evidence="2" type="ORF">Fcan01_22553</name>
</gene>
<keyword evidence="3" id="KW-1185">Reference proteome</keyword>
<dbReference type="Proteomes" id="UP000198287">
    <property type="component" value="Unassembled WGS sequence"/>
</dbReference>
<feature type="compositionally biased region" description="Acidic residues" evidence="1">
    <location>
        <begin position="95"/>
        <end position="113"/>
    </location>
</feature>